<keyword evidence="2" id="KW-0863">Zinc-finger</keyword>
<feature type="compositionally biased region" description="Pro residues" evidence="4">
    <location>
        <begin position="562"/>
        <end position="572"/>
    </location>
</feature>
<dbReference type="PANTHER" id="PTHR23101">
    <property type="entry name" value="RAB GDP/GTP EXCHANGE FACTOR"/>
    <property type="match status" value="1"/>
</dbReference>
<dbReference type="Gene3D" id="1.20.1050.80">
    <property type="entry name" value="VPS9 domain"/>
    <property type="match status" value="1"/>
</dbReference>
<evidence type="ECO:0000313" key="8">
    <source>
        <dbReference type="Proteomes" id="UP000007879"/>
    </source>
</evidence>
<feature type="domain" description="VPS9" evidence="6">
    <location>
        <begin position="218"/>
        <end position="361"/>
    </location>
</feature>
<keyword evidence="3" id="KW-0862">Zinc</keyword>
<dbReference type="AlphaFoldDB" id="A0A1X7V1W6"/>
<sequence>MASEWSNRLDNPDLRCKNKCGFYGNPMYQGYCSKCYKEVVSHEGKPSKTPAPVAKGQESDAGAEGLGFAKFTRRKTLFNSAKGHGKIFKAPLKIRPNSNSGAQPSQEEEPSKSAKTRRSSDSFNEFMKTLKKPAAQDIVQHLKSFKRQIVEKSPTATIEELSDLVQEFYRSTSERLVTHPLFKTMSDLEQEETMDGIEKHLTTSIYRYVFAPPSCDDDIKDLLFVRRINMLHWLEPSILDVTLDLSNIEVQGIVAQARQELWNVETRKAPQDKLNCITKSCKLLLDALRISHGGPASADEFVPGLIFLVIHTSPQHLQSNINYITRFSNPMRVMSGECGYYFTNLCGAVTFIESISADKLKMSVEDFNNKMGYVNGKTDADLLIEEYDDEEMVENMTIIESCCEAVEKINERLQEMSNETDVMMSRLDELKTGVREQVQSVLSGPPPQSLYKKKLSPVVSKASHLPTSTPSPQISPRVPHYVRPPLPVNPMTSSGTYYPPPTNRMANYQQPMPQAPYYPGPPGYVPRPGSYVPPPGAHAPPVRSYFPPPNFPFPPPGAHVPPPAAIGVPPPAVSGSHTLVPGTDGSRSRTQSSPNITHTSSPPPLMRFN</sequence>
<evidence type="ECO:0000259" key="6">
    <source>
        <dbReference type="PROSITE" id="PS51205"/>
    </source>
</evidence>
<dbReference type="OMA" id="TMEAYHA"/>
<dbReference type="InterPro" id="IPR045046">
    <property type="entry name" value="Vps9-like"/>
</dbReference>
<reference evidence="8" key="1">
    <citation type="journal article" date="2010" name="Nature">
        <title>The Amphimedon queenslandica genome and the evolution of animal complexity.</title>
        <authorList>
            <person name="Srivastava M."/>
            <person name="Simakov O."/>
            <person name="Chapman J."/>
            <person name="Fahey B."/>
            <person name="Gauthier M.E."/>
            <person name="Mitros T."/>
            <person name="Richards G.S."/>
            <person name="Conaco C."/>
            <person name="Dacre M."/>
            <person name="Hellsten U."/>
            <person name="Larroux C."/>
            <person name="Putnam N.H."/>
            <person name="Stanke M."/>
            <person name="Adamska M."/>
            <person name="Darling A."/>
            <person name="Degnan S.M."/>
            <person name="Oakley T.H."/>
            <person name="Plachetzki D.C."/>
            <person name="Zhai Y."/>
            <person name="Adamski M."/>
            <person name="Calcino A."/>
            <person name="Cummins S.F."/>
            <person name="Goodstein D.M."/>
            <person name="Harris C."/>
            <person name="Jackson D.J."/>
            <person name="Leys S.P."/>
            <person name="Shu S."/>
            <person name="Woodcroft B.J."/>
            <person name="Vervoort M."/>
            <person name="Kosik K.S."/>
            <person name="Manning G."/>
            <person name="Degnan B.M."/>
            <person name="Rokhsar D.S."/>
        </authorList>
    </citation>
    <scope>NUCLEOTIDE SEQUENCE [LARGE SCALE GENOMIC DNA]</scope>
</reference>
<dbReference type="SUPFAM" id="SSF57716">
    <property type="entry name" value="Glucocorticoid receptor-like (DNA-binding domain)"/>
    <property type="match status" value="1"/>
</dbReference>
<evidence type="ECO:0000256" key="1">
    <source>
        <dbReference type="ARBA" id="ARBA00022723"/>
    </source>
</evidence>
<dbReference type="eggNOG" id="KOG2319">
    <property type="taxonomic scope" value="Eukaryota"/>
</dbReference>
<dbReference type="SUPFAM" id="SSF109993">
    <property type="entry name" value="VPS9 domain"/>
    <property type="match status" value="1"/>
</dbReference>
<keyword evidence="1" id="KW-0479">Metal-binding</keyword>
<dbReference type="InterPro" id="IPR003123">
    <property type="entry name" value="VPS9"/>
</dbReference>
<evidence type="ECO:0008006" key="9">
    <source>
        <dbReference type="Google" id="ProtNLM"/>
    </source>
</evidence>
<dbReference type="Proteomes" id="UP000007879">
    <property type="component" value="Unassembled WGS sequence"/>
</dbReference>
<dbReference type="Gene3D" id="1.20.5.4770">
    <property type="match status" value="1"/>
</dbReference>
<feature type="domain" description="A20-type" evidence="5">
    <location>
        <begin position="10"/>
        <end position="44"/>
    </location>
</feature>
<dbReference type="Pfam" id="PF02204">
    <property type="entry name" value="VPS9"/>
    <property type="match status" value="1"/>
</dbReference>
<dbReference type="EnsemblMetazoa" id="XM_019995428.1">
    <property type="protein sequence ID" value="XP_019850987.1"/>
    <property type="gene ID" value="LOC100635646"/>
</dbReference>
<dbReference type="SMART" id="SM00167">
    <property type="entry name" value="VPS9"/>
    <property type="match status" value="1"/>
</dbReference>
<name>A0A1X7V1W6_AMPQE</name>
<feature type="region of interest" description="Disordered" evidence="4">
    <location>
        <begin position="562"/>
        <end position="609"/>
    </location>
</feature>
<dbReference type="InterPro" id="IPR002653">
    <property type="entry name" value="Znf_A20"/>
</dbReference>
<keyword evidence="8" id="KW-1185">Reference proteome</keyword>
<feature type="compositionally biased region" description="Polar residues" evidence="4">
    <location>
        <begin position="96"/>
        <end position="105"/>
    </location>
</feature>
<dbReference type="OrthoDB" id="300289at2759"/>
<dbReference type="GO" id="GO:0005085">
    <property type="term" value="F:guanyl-nucleotide exchange factor activity"/>
    <property type="evidence" value="ECO:0007669"/>
    <property type="project" value="InterPro"/>
</dbReference>
<feature type="compositionally biased region" description="Polar residues" evidence="4">
    <location>
        <begin position="588"/>
        <end position="600"/>
    </location>
</feature>
<feature type="region of interest" description="Disordered" evidence="4">
    <location>
        <begin position="89"/>
        <end position="122"/>
    </location>
</feature>
<dbReference type="GO" id="GO:0030139">
    <property type="term" value="C:endocytic vesicle"/>
    <property type="evidence" value="ECO:0007669"/>
    <property type="project" value="TreeGrafter"/>
</dbReference>
<dbReference type="Pfam" id="PF18151">
    <property type="entry name" value="DUF5601"/>
    <property type="match status" value="1"/>
</dbReference>
<dbReference type="STRING" id="400682.A0A1X7V1W6"/>
<organism evidence="7">
    <name type="scientific">Amphimedon queenslandica</name>
    <name type="common">Sponge</name>
    <dbReference type="NCBI Taxonomy" id="400682"/>
    <lineage>
        <taxon>Eukaryota</taxon>
        <taxon>Metazoa</taxon>
        <taxon>Porifera</taxon>
        <taxon>Demospongiae</taxon>
        <taxon>Heteroscleromorpha</taxon>
        <taxon>Haplosclerida</taxon>
        <taxon>Niphatidae</taxon>
        <taxon>Amphimedon</taxon>
    </lineage>
</organism>
<accession>A0A1X7V1W6</accession>
<dbReference type="GO" id="GO:0016192">
    <property type="term" value="P:vesicle-mediated transport"/>
    <property type="evidence" value="ECO:0007669"/>
    <property type="project" value="InterPro"/>
</dbReference>
<evidence type="ECO:0000256" key="4">
    <source>
        <dbReference type="SAM" id="MobiDB-lite"/>
    </source>
</evidence>
<dbReference type="Gene3D" id="1.10.246.120">
    <property type="match status" value="1"/>
</dbReference>
<dbReference type="InterPro" id="IPR037191">
    <property type="entry name" value="VPS9_dom_sf"/>
</dbReference>
<dbReference type="InParanoid" id="A0A1X7V1W6"/>
<dbReference type="Pfam" id="PF01754">
    <property type="entry name" value="zf-A20"/>
    <property type="match status" value="1"/>
</dbReference>
<dbReference type="GO" id="GO:0008270">
    <property type="term" value="F:zinc ion binding"/>
    <property type="evidence" value="ECO:0007669"/>
    <property type="project" value="UniProtKB-KW"/>
</dbReference>
<dbReference type="GO" id="GO:0005829">
    <property type="term" value="C:cytosol"/>
    <property type="evidence" value="ECO:0007669"/>
    <property type="project" value="TreeGrafter"/>
</dbReference>
<evidence type="ECO:0000313" key="7">
    <source>
        <dbReference type="EnsemblMetazoa" id="Aqu2.1.34240_001"/>
    </source>
</evidence>
<dbReference type="EnsemblMetazoa" id="Aqu2.1.34240_001">
    <property type="protein sequence ID" value="Aqu2.1.34240_001"/>
    <property type="gene ID" value="Aqu2.1.34240"/>
</dbReference>
<dbReference type="PROSITE" id="PS51036">
    <property type="entry name" value="ZF_A20"/>
    <property type="match status" value="1"/>
</dbReference>
<evidence type="ECO:0000259" key="5">
    <source>
        <dbReference type="PROSITE" id="PS51036"/>
    </source>
</evidence>
<proteinExistence type="predicted"/>
<evidence type="ECO:0000256" key="3">
    <source>
        <dbReference type="ARBA" id="ARBA00022833"/>
    </source>
</evidence>
<gene>
    <name evidence="7" type="primary">100635646</name>
</gene>
<protein>
    <recommendedName>
        <fullName evidence="9">Rab5 GDP/GTP exchange factor</fullName>
    </recommendedName>
</protein>
<dbReference type="SMART" id="SM00259">
    <property type="entry name" value="ZnF_A20"/>
    <property type="match status" value="1"/>
</dbReference>
<dbReference type="GO" id="GO:0031267">
    <property type="term" value="F:small GTPase binding"/>
    <property type="evidence" value="ECO:0007669"/>
    <property type="project" value="TreeGrafter"/>
</dbReference>
<dbReference type="PROSITE" id="PS51205">
    <property type="entry name" value="VPS9"/>
    <property type="match status" value="1"/>
</dbReference>
<reference evidence="7" key="2">
    <citation type="submission" date="2017-05" db="UniProtKB">
        <authorList>
            <consortium name="EnsemblMetazoa"/>
        </authorList>
    </citation>
    <scope>IDENTIFICATION</scope>
</reference>
<dbReference type="InterPro" id="IPR041545">
    <property type="entry name" value="DUF5601"/>
</dbReference>
<dbReference type="KEGG" id="aqu:100635646"/>
<dbReference type="PANTHER" id="PTHR23101:SF122">
    <property type="entry name" value="RABAPTIN-5-ASSOCIATED EXCHANGE FACTOR FOR RAB5"/>
    <property type="match status" value="1"/>
</dbReference>
<dbReference type="GO" id="GO:0003677">
    <property type="term" value="F:DNA binding"/>
    <property type="evidence" value="ECO:0007669"/>
    <property type="project" value="InterPro"/>
</dbReference>
<evidence type="ECO:0000256" key="2">
    <source>
        <dbReference type="ARBA" id="ARBA00022771"/>
    </source>
</evidence>